<proteinExistence type="predicted"/>
<gene>
    <name evidence="1" type="ORF">GA0070563_11263</name>
</gene>
<organism evidence="1 2">
    <name type="scientific">Micromonospora carbonacea</name>
    <dbReference type="NCBI Taxonomy" id="47853"/>
    <lineage>
        <taxon>Bacteria</taxon>
        <taxon>Bacillati</taxon>
        <taxon>Actinomycetota</taxon>
        <taxon>Actinomycetes</taxon>
        <taxon>Micromonosporales</taxon>
        <taxon>Micromonosporaceae</taxon>
        <taxon>Micromonospora</taxon>
    </lineage>
</organism>
<sequence length="71" mass="8216">MSAKRKKWKVTYVGSDAVDQFTSEKATHEWLRSLANAPDSKSQRVQVWVDQGDGRWQLHDEEDLSEWAAKP</sequence>
<protein>
    <submittedName>
        <fullName evidence="1">Uncharacterized protein</fullName>
    </submittedName>
</protein>
<name>A0A1C5AAQ0_9ACTN</name>
<dbReference type="EMBL" id="FMCT01000012">
    <property type="protein sequence ID" value="SCF42303.1"/>
    <property type="molecule type" value="Genomic_DNA"/>
</dbReference>
<dbReference type="AlphaFoldDB" id="A0A1C5AAQ0"/>
<dbReference type="RefSeq" id="WP_074476857.1">
    <property type="nucleotide sequence ID" value="NZ_FMCT01000012.1"/>
</dbReference>
<reference evidence="2" key="1">
    <citation type="submission" date="2016-06" db="EMBL/GenBank/DDBJ databases">
        <authorList>
            <person name="Varghese N."/>
            <person name="Submissions Spin"/>
        </authorList>
    </citation>
    <scope>NUCLEOTIDE SEQUENCE [LARGE SCALE GENOMIC DNA]</scope>
    <source>
        <strain evidence="2">DSM 43168</strain>
    </source>
</reference>
<evidence type="ECO:0000313" key="2">
    <source>
        <dbReference type="Proteomes" id="UP000183585"/>
    </source>
</evidence>
<evidence type="ECO:0000313" key="1">
    <source>
        <dbReference type="EMBL" id="SCF42303.1"/>
    </source>
</evidence>
<dbReference type="Proteomes" id="UP000183585">
    <property type="component" value="Unassembled WGS sequence"/>
</dbReference>
<keyword evidence="2" id="KW-1185">Reference proteome</keyword>
<accession>A0A1C5AAQ0</accession>